<comment type="caution">
    <text evidence="4">The sequence shown here is derived from an EMBL/GenBank/DDBJ whole genome shotgun (WGS) entry which is preliminary data.</text>
</comment>
<dbReference type="InterPro" id="IPR022703">
    <property type="entry name" value="DUF3533"/>
</dbReference>
<feature type="domain" description="DUF3533" evidence="3">
    <location>
        <begin position="102"/>
        <end position="497"/>
    </location>
</feature>
<feature type="compositionally biased region" description="Basic residues" evidence="1">
    <location>
        <begin position="30"/>
        <end position="46"/>
    </location>
</feature>
<dbReference type="GeneID" id="92086050"/>
<keyword evidence="2" id="KW-1133">Transmembrane helix</keyword>
<feature type="transmembrane region" description="Helical" evidence="2">
    <location>
        <begin position="100"/>
        <end position="121"/>
    </location>
</feature>
<dbReference type="PANTHER" id="PTHR34814:SF1">
    <property type="entry name" value="NITROSOGUANIDINE RESISTANCE PROTEIN SNG1"/>
    <property type="match status" value="1"/>
</dbReference>
<keyword evidence="5" id="KW-1185">Reference proteome</keyword>
<evidence type="ECO:0000256" key="2">
    <source>
        <dbReference type="SAM" id="Phobius"/>
    </source>
</evidence>
<feature type="transmembrane region" description="Helical" evidence="2">
    <location>
        <begin position="394"/>
        <end position="417"/>
    </location>
</feature>
<feature type="region of interest" description="Disordered" evidence="1">
    <location>
        <begin position="24"/>
        <end position="59"/>
    </location>
</feature>
<feature type="transmembrane region" description="Helical" evidence="2">
    <location>
        <begin position="429"/>
        <end position="449"/>
    </location>
</feature>
<feature type="transmembrane region" description="Helical" evidence="2">
    <location>
        <begin position="274"/>
        <end position="295"/>
    </location>
</feature>
<dbReference type="Pfam" id="PF12051">
    <property type="entry name" value="DUF3533"/>
    <property type="match status" value="1"/>
</dbReference>
<dbReference type="RefSeq" id="XP_066721128.1">
    <property type="nucleotide sequence ID" value="XM_066852987.1"/>
</dbReference>
<gene>
    <name evidence="4" type="ORF">PG994_001578</name>
</gene>
<sequence>MTKPDSDLSSPVSSETTYVIDSGREAGRGYGHHHHGRLHNKPHGRHQGREHGRGPNQRHLNQLHHSVGFWDRSMSKVRAHVIQMWLKTGGSANARTRSHAPVLILVVFVISILSLYWAVLFKAEENMKNLKVAIVDFDGQTAPYTDIDPFVGPTLTAIAQELANTPGRPSLGYEIIAASAYDYDPMQVRRAVYDFHFWAAIVVHANASSLLQSSLRAGNESYDPTGAVQTIFVSARDQNTVFEYVLPQFDQLERQFMAQFGPAWAQRIATNTSITSAMMAAVPAAVNPAVSFLQIDLRPFQPAAATPGVSIGLIYLIIVAFFSFAFFLPIHTKYITPQGHPPLHFWQFIIWRLFASITSYIFVSLAYSVVSLAFQIPFSNPPASPVEVAVNATAYGRGSFVVYWMLNFVGMIALGTSCENVAMILGQPWTALWLIFWVITNVSTAFYSIDLAPRFFRWGYAWPLHNIVEASRQILFDLHPRIGLNFGVLFTWVAVNITLFPLCCYFMRWKMEGAQRSAERNKDRYVVQTFDGAREYSKKEGDNPPIRKRGFMRGM</sequence>
<protein>
    <submittedName>
        <fullName evidence="4">MNNG and nitrosoguanidine resistance protein</fullName>
    </submittedName>
</protein>
<dbReference type="InterPro" id="IPR053001">
    <property type="entry name" value="MNNG_permease-like"/>
</dbReference>
<keyword evidence="2" id="KW-0812">Transmembrane</keyword>
<dbReference type="Proteomes" id="UP001480595">
    <property type="component" value="Unassembled WGS sequence"/>
</dbReference>
<evidence type="ECO:0000313" key="4">
    <source>
        <dbReference type="EMBL" id="KAK8086604.1"/>
    </source>
</evidence>
<dbReference type="PANTHER" id="PTHR34814">
    <property type="entry name" value="NITROSOGUANIDINE RESISTANCE PROTEIN SNG1"/>
    <property type="match status" value="1"/>
</dbReference>
<feature type="transmembrane region" description="Helical" evidence="2">
    <location>
        <begin position="349"/>
        <end position="374"/>
    </location>
</feature>
<feature type="transmembrane region" description="Helical" evidence="2">
    <location>
        <begin position="307"/>
        <end position="328"/>
    </location>
</feature>
<feature type="transmembrane region" description="Helical" evidence="2">
    <location>
        <begin position="486"/>
        <end position="507"/>
    </location>
</feature>
<evidence type="ECO:0000256" key="1">
    <source>
        <dbReference type="SAM" id="MobiDB-lite"/>
    </source>
</evidence>
<evidence type="ECO:0000313" key="5">
    <source>
        <dbReference type="Proteomes" id="UP001480595"/>
    </source>
</evidence>
<name>A0ABR1WTV5_9PEZI</name>
<organism evidence="4 5">
    <name type="scientific">Apiospora phragmitis</name>
    <dbReference type="NCBI Taxonomy" id="2905665"/>
    <lineage>
        <taxon>Eukaryota</taxon>
        <taxon>Fungi</taxon>
        <taxon>Dikarya</taxon>
        <taxon>Ascomycota</taxon>
        <taxon>Pezizomycotina</taxon>
        <taxon>Sordariomycetes</taxon>
        <taxon>Xylariomycetidae</taxon>
        <taxon>Amphisphaeriales</taxon>
        <taxon>Apiosporaceae</taxon>
        <taxon>Apiospora</taxon>
    </lineage>
</organism>
<accession>A0ABR1WTV5</accession>
<reference evidence="4 5" key="1">
    <citation type="submission" date="2023-01" db="EMBL/GenBank/DDBJ databases">
        <title>Analysis of 21 Apiospora genomes using comparative genomics revels a genus with tremendous synthesis potential of carbohydrate active enzymes and secondary metabolites.</title>
        <authorList>
            <person name="Sorensen T."/>
        </authorList>
    </citation>
    <scope>NUCLEOTIDE SEQUENCE [LARGE SCALE GENOMIC DNA]</scope>
    <source>
        <strain evidence="4 5">CBS 135458</strain>
    </source>
</reference>
<proteinExistence type="predicted"/>
<evidence type="ECO:0000259" key="3">
    <source>
        <dbReference type="Pfam" id="PF12051"/>
    </source>
</evidence>
<keyword evidence="2" id="KW-0472">Membrane</keyword>
<dbReference type="EMBL" id="JAQQWL010000002">
    <property type="protein sequence ID" value="KAK8086604.1"/>
    <property type="molecule type" value="Genomic_DNA"/>
</dbReference>